<accession>A0A0G4FDT1</accession>
<feature type="chain" id="PRO_5005189137" description="YkgJ family cysteine cluster protein" evidence="2">
    <location>
        <begin position="40"/>
        <end position="318"/>
    </location>
</feature>
<evidence type="ECO:0000256" key="2">
    <source>
        <dbReference type="SAM" id="SignalP"/>
    </source>
</evidence>
<dbReference type="VEuPathDB" id="CryptoDB:Vbra_22605"/>
<dbReference type="OrthoDB" id="411785at2759"/>
<protein>
    <recommendedName>
        <fullName evidence="5">YkgJ family cysteine cluster protein</fullName>
    </recommendedName>
</protein>
<evidence type="ECO:0000313" key="3">
    <source>
        <dbReference type="EMBL" id="CEM11365.1"/>
    </source>
</evidence>
<feature type="signal peptide" evidence="2">
    <location>
        <begin position="1"/>
        <end position="39"/>
    </location>
</feature>
<reference evidence="3 4" key="1">
    <citation type="submission" date="2014-11" db="EMBL/GenBank/DDBJ databases">
        <authorList>
            <person name="Zhu J."/>
            <person name="Qi W."/>
            <person name="Song R."/>
        </authorList>
    </citation>
    <scope>NUCLEOTIDE SEQUENCE [LARGE SCALE GENOMIC DNA]</scope>
</reference>
<evidence type="ECO:0000256" key="1">
    <source>
        <dbReference type="SAM" id="MobiDB-lite"/>
    </source>
</evidence>
<organism evidence="3 4">
    <name type="scientific">Vitrella brassicaformis (strain CCMP3155)</name>
    <dbReference type="NCBI Taxonomy" id="1169540"/>
    <lineage>
        <taxon>Eukaryota</taxon>
        <taxon>Sar</taxon>
        <taxon>Alveolata</taxon>
        <taxon>Colpodellida</taxon>
        <taxon>Vitrellaceae</taxon>
        <taxon>Vitrella</taxon>
    </lineage>
</organism>
<dbReference type="EMBL" id="CDMY01000414">
    <property type="protein sequence ID" value="CEM11365.1"/>
    <property type="molecule type" value="Genomic_DNA"/>
</dbReference>
<keyword evidence="2" id="KW-0732">Signal</keyword>
<sequence>MESFDAELLLVPSAARRGATLLQLLGGLLLLLFVQVAVGSVEGERRSCLSWWLDSHSRTRTDKKPPSPLSLFVTLRHPHSRPATQPRNALKASRHQDDSPAADTEEDSVIFPSYGDGSRRRVRWFDTEGGVRFKCTECGKCCRTRGNVWVSPQEQRAIIDYLSIDGAAFIELYTEEGVDNDGWRLLRDVPDDEWAGGTSRCIFLSGTECSIYPVRPFQCATYPFWPPMLRSKEAWESEAVWPDDERAGDGSLPRWTYEGGGCEGIWSDERVRQHLLESKAEGLFGRFKGGEEGYESISAEVLNRLWEEYRAYWRRFPG</sequence>
<dbReference type="AlphaFoldDB" id="A0A0G4FDT1"/>
<dbReference type="PANTHER" id="PTHR35866">
    <property type="entry name" value="PUTATIVE-RELATED"/>
    <property type="match status" value="1"/>
</dbReference>
<evidence type="ECO:0000313" key="4">
    <source>
        <dbReference type="Proteomes" id="UP000041254"/>
    </source>
</evidence>
<keyword evidence="4" id="KW-1185">Reference proteome</keyword>
<dbReference type="Pfam" id="PF03692">
    <property type="entry name" value="CxxCxxCC"/>
    <property type="match status" value="1"/>
</dbReference>
<proteinExistence type="predicted"/>
<dbReference type="InParanoid" id="A0A0G4FDT1"/>
<dbReference type="PANTHER" id="PTHR35866:SF1">
    <property type="entry name" value="YKGJ FAMILY CYSTEINE CLUSTER PROTEIN"/>
    <property type="match status" value="1"/>
</dbReference>
<name>A0A0G4FDT1_VITBC</name>
<gene>
    <name evidence="3" type="ORF">Vbra_22605</name>
</gene>
<dbReference type="STRING" id="1169540.A0A0G4FDT1"/>
<dbReference type="InterPro" id="IPR005358">
    <property type="entry name" value="Puta_zinc/iron-chelating_dom"/>
</dbReference>
<evidence type="ECO:0008006" key="5">
    <source>
        <dbReference type="Google" id="ProtNLM"/>
    </source>
</evidence>
<dbReference type="Proteomes" id="UP000041254">
    <property type="component" value="Unassembled WGS sequence"/>
</dbReference>
<feature type="region of interest" description="Disordered" evidence="1">
    <location>
        <begin position="57"/>
        <end position="112"/>
    </location>
</feature>